<gene>
    <name evidence="2" type="primary">gb05666</name>
    <name evidence="2" type="ORF">PR202_gb05666</name>
</gene>
<evidence type="ECO:0000313" key="3">
    <source>
        <dbReference type="Proteomes" id="UP001054889"/>
    </source>
</evidence>
<dbReference type="AlphaFoldDB" id="A0AAV5E7M1"/>
<dbReference type="GO" id="GO:0080044">
    <property type="term" value="F:quercetin 7-O-glucosyltransferase activity"/>
    <property type="evidence" value="ECO:0007669"/>
    <property type="project" value="TreeGrafter"/>
</dbReference>
<comment type="caution">
    <text evidence="2">The sequence shown here is derived from an EMBL/GenBank/DDBJ whole genome shotgun (WGS) entry which is preliminary data.</text>
</comment>
<keyword evidence="3" id="KW-1185">Reference proteome</keyword>
<dbReference type="PANTHER" id="PTHR11926">
    <property type="entry name" value="GLUCOSYL/GLUCURONOSYL TRANSFERASES"/>
    <property type="match status" value="1"/>
</dbReference>
<sequence>MFARCNLELEQLPIETAAAMAPLNHRRVVLFPLSFHGHLNPMLRLAAALHGRGLAVTMLHADHCAPDPAAHPAAFRFVPIRRSRTASASCSPTVMAYSACSAASFRTFVAYPTLLDKGYLPVQESRKEDLVHELPPLRVKDLQRVDSSSLAGFAGMVARVVAEARQSSGLILNTFDAIEAGDVNNIRDNLSIPVFAAPRSVLFVSLSTMAVIDTREFVELARGLVGSNRPFLLFVRSILVHDTSGELLHPPVDVVEEEEMRGDRGRVVPCAPW</sequence>
<evidence type="ECO:0000313" key="2">
    <source>
        <dbReference type="EMBL" id="GJN18499.1"/>
    </source>
</evidence>
<dbReference type="SUPFAM" id="SSF53756">
    <property type="entry name" value="UDP-Glycosyltransferase/glycogen phosphorylase"/>
    <property type="match status" value="1"/>
</dbReference>
<accession>A0AAV5E7M1</accession>
<dbReference type="Gene3D" id="3.40.50.2000">
    <property type="entry name" value="Glycogen Phosphorylase B"/>
    <property type="match status" value="3"/>
</dbReference>
<dbReference type="PANTHER" id="PTHR11926:SF1374">
    <property type="entry name" value="UDP-GLYCOSYLTRANSFERASE 76F1-RELATED"/>
    <property type="match status" value="1"/>
</dbReference>
<reference evidence="2" key="2">
    <citation type="submission" date="2021-12" db="EMBL/GenBank/DDBJ databases">
        <title>Resequencing data analysis of finger millet.</title>
        <authorList>
            <person name="Hatakeyama M."/>
            <person name="Aluri S."/>
            <person name="Balachadran M.T."/>
            <person name="Sivarajan S.R."/>
            <person name="Poveda L."/>
            <person name="Shimizu-Inatsugi R."/>
            <person name="Schlapbach R."/>
            <person name="Sreeman S.M."/>
            <person name="Shimizu K.K."/>
        </authorList>
    </citation>
    <scope>NUCLEOTIDE SEQUENCE</scope>
</reference>
<reference evidence="2" key="1">
    <citation type="journal article" date="2018" name="DNA Res.">
        <title>Multiple hybrid de novo genome assembly of finger millet, an orphan allotetraploid crop.</title>
        <authorList>
            <person name="Hatakeyama M."/>
            <person name="Aluri S."/>
            <person name="Balachadran M.T."/>
            <person name="Sivarajan S.R."/>
            <person name="Patrignani A."/>
            <person name="Gruter S."/>
            <person name="Poveda L."/>
            <person name="Shimizu-Inatsugi R."/>
            <person name="Baeten J."/>
            <person name="Francoijs K.J."/>
            <person name="Nataraja K.N."/>
            <person name="Reddy Y.A.N."/>
            <person name="Phadnis S."/>
            <person name="Ravikumar R.L."/>
            <person name="Schlapbach R."/>
            <person name="Sreeman S.M."/>
            <person name="Shimizu K.K."/>
        </authorList>
    </citation>
    <scope>NUCLEOTIDE SEQUENCE</scope>
</reference>
<dbReference type="Proteomes" id="UP001054889">
    <property type="component" value="Unassembled WGS sequence"/>
</dbReference>
<protein>
    <submittedName>
        <fullName evidence="2">Uncharacterized protein</fullName>
    </submittedName>
</protein>
<organism evidence="2 3">
    <name type="scientific">Eleusine coracana subsp. coracana</name>
    <dbReference type="NCBI Taxonomy" id="191504"/>
    <lineage>
        <taxon>Eukaryota</taxon>
        <taxon>Viridiplantae</taxon>
        <taxon>Streptophyta</taxon>
        <taxon>Embryophyta</taxon>
        <taxon>Tracheophyta</taxon>
        <taxon>Spermatophyta</taxon>
        <taxon>Magnoliopsida</taxon>
        <taxon>Liliopsida</taxon>
        <taxon>Poales</taxon>
        <taxon>Poaceae</taxon>
        <taxon>PACMAD clade</taxon>
        <taxon>Chloridoideae</taxon>
        <taxon>Cynodonteae</taxon>
        <taxon>Eleusininae</taxon>
        <taxon>Eleusine</taxon>
    </lineage>
</organism>
<comment type="similarity">
    <text evidence="1">Belongs to the UDP-glycosyltransferase family.</text>
</comment>
<name>A0AAV5E7M1_ELECO</name>
<proteinExistence type="inferred from homology"/>
<dbReference type="GO" id="GO:0080043">
    <property type="term" value="F:quercetin 3-O-glucosyltransferase activity"/>
    <property type="evidence" value="ECO:0007669"/>
    <property type="project" value="TreeGrafter"/>
</dbReference>
<evidence type="ECO:0000256" key="1">
    <source>
        <dbReference type="ARBA" id="ARBA00009995"/>
    </source>
</evidence>
<dbReference type="EMBL" id="BQKI01000073">
    <property type="protein sequence ID" value="GJN18499.1"/>
    <property type="molecule type" value="Genomic_DNA"/>
</dbReference>